<name>A0A668ANZ7_9TELE</name>
<evidence type="ECO:0000256" key="10">
    <source>
        <dbReference type="ARBA" id="ARBA00022759"/>
    </source>
</evidence>
<feature type="domain" description="SMB" evidence="18">
    <location>
        <begin position="21"/>
        <end position="61"/>
    </location>
</feature>
<dbReference type="Pfam" id="PF01033">
    <property type="entry name" value="Somatomedin_B"/>
    <property type="match status" value="2"/>
</dbReference>
<evidence type="ECO:0000256" key="1">
    <source>
        <dbReference type="ARBA" id="ARBA00001936"/>
    </source>
</evidence>
<dbReference type="GO" id="GO:0005576">
    <property type="term" value="C:extracellular region"/>
    <property type="evidence" value="ECO:0007669"/>
    <property type="project" value="UniProtKB-SubCell"/>
</dbReference>
<dbReference type="SMART" id="SM00201">
    <property type="entry name" value="SO"/>
    <property type="match status" value="2"/>
</dbReference>
<dbReference type="GO" id="GO:0016829">
    <property type="term" value="F:lyase activity"/>
    <property type="evidence" value="ECO:0007669"/>
    <property type="project" value="UniProtKB-KW"/>
</dbReference>
<dbReference type="InterPro" id="IPR020436">
    <property type="entry name" value="SMB_chordata"/>
</dbReference>
<dbReference type="GO" id="GO:0004521">
    <property type="term" value="F:RNA endonuclease activity"/>
    <property type="evidence" value="ECO:0007669"/>
    <property type="project" value="UniProtKB-UniRule"/>
</dbReference>
<evidence type="ECO:0000259" key="19">
    <source>
        <dbReference type="PROSITE" id="PS51959"/>
    </source>
</evidence>
<evidence type="ECO:0000256" key="4">
    <source>
        <dbReference type="ARBA" id="ARBA00011245"/>
    </source>
</evidence>
<dbReference type="SUPFAM" id="SSF142877">
    <property type="entry name" value="EndoU-like"/>
    <property type="match status" value="1"/>
</dbReference>
<comment type="cofactor">
    <cofactor evidence="1 17">
        <name>Mn(2+)</name>
        <dbReference type="ChEBI" id="CHEBI:29035"/>
    </cofactor>
</comment>
<evidence type="ECO:0000256" key="16">
    <source>
        <dbReference type="ARBA" id="ARBA00048688"/>
    </source>
</evidence>
<dbReference type="OrthoDB" id="430326at2759"/>
<dbReference type="InterPro" id="IPR036024">
    <property type="entry name" value="Somatomedin_B-like_dom_sf"/>
</dbReference>
<keyword evidence="10 17" id="KW-0255">Endonuclease</keyword>
<evidence type="ECO:0000313" key="20">
    <source>
        <dbReference type="Ensembl" id="ENSMMDP00005049909.1"/>
    </source>
</evidence>
<dbReference type="GO" id="GO:0006955">
    <property type="term" value="P:immune response"/>
    <property type="evidence" value="ECO:0007669"/>
    <property type="project" value="InterPro"/>
</dbReference>
<dbReference type="Proteomes" id="UP000472263">
    <property type="component" value="Chromosome 5"/>
</dbReference>
<evidence type="ECO:0000256" key="15">
    <source>
        <dbReference type="ARBA" id="ARBA00023239"/>
    </source>
</evidence>
<evidence type="ECO:0000256" key="13">
    <source>
        <dbReference type="ARBA" id="ARBA00023157"/>
    </source>
</evidence>
<dbReference type="AlphaFoldDB" id="A0A668ANZ7"/>
<dbReference type="InterPro" id="IPR018998">
    <property type="entry name" value="EndoU_C"/>
</dbReference>
<comment type="similarity">
    <text evidence="3 17">Belongs to the ENDOU family.</text>
</comment>
<dbReference type="InterPro" id="IPR037227">
    <property type="entry name" value="EndoU-like"/>
</dbReference>
<dbReference type="Gene3D" id="4.10.410.20">
    <property type="match status" value="2"/>
</dbReference>
<keyword evidence="15" id="KW-0456">Lyase</keyword>
<dbReference type="EC" id="4.6.1.-" evidence="17"/>
<evidence type="ECO:0000256" key="11">
    <source>
        <dbReference type="ARBA" id="ARBA00022801"/>
    </source>
</evidence>
<evidence type="ECO:0000256" key="2">
    <source>
        <dbReference type="ARBA" id="ARBA00004613"/>
    </source>
</evidence>
<evidence type="ECO:0000256" key="5">
    <source>
        <dbReference type="ARBA" id="ARBA00022525"/>
    </source>
</evidence>
<gene>
    <name evidence="20" type="primary">ENDOU</name>
    <name evidence="20" type="synonym">endou</name>
</gene>
<accession>A0A668ANZ7</accession>
<dbReference type="GO" id="GO:0005044">
    <property type="term" value="F:scavenger receptor activity"/>
    <property type="evidence" value="ECO:0007669"/>
    <property type="project" value="InterPro"/>
</dbReference>
<evidence type="ECO:0000256" key="17">
    <source>
        <dbReference type="RuleBase" id="RU367085"/>
    </source>
</evidence>
<evidence type="ECO:0000256" key="9">
    <source>
        <dbReference type="ARBA" id="ARBA00022737"/>
    </source>
</evidence>
<evidence type="ECO:0000256" key="8">
    <source>
        <dbReference type="ARBA" id="ARBA00022729"/>
    </source>
</evidence>
<dbReference type="Ensembl" id="ENSMMDT00005050898.1">
    <property type="protein sequence ID" value="ENSMMDP00005049909.1"/>
    <property type="gene ID" value="ENSMMDG00005022671.1"/>
</dbReference>
<dbReference type="InParanoid" id="A0A668ANZ7"/>
<comment type="subcellular location">
    <subcellularLocation>
        <location evidence="2">Secreted</location>
    </subcellularLocation>
</comment>
<keyword evidence="12 17" id="KW-0694">RNA-binding</keyword>
<organism evidence="20 21">
    <name type="scientific">Myripristis murdjan</name>
    <name type="common">pinecone soldierfish</name>
    <dbReference type="NCBI Taxonomy" id="586833"/>
    <lineage>
        <taxon>Eukaryota</taxon>
        <taxon>Metazoa</taxon>
        <taxon>Chordata</taxon>
        <taxon>Craniata</taxon>
        <taxon>Vertebrata</taxon>
        <taxon>Euteleostomi</taxon>
        <taxon>Actinopterygii</taxon>
        <taxon>Neopterygii</taxon>
        <taxon>Teleostei</taxon>
        <taxon>Neoteleostei</taxon>
        <taxon>Acanthomorphata</taxon>
        <taxon>Holocentriformes</taxon>
        <taxon>Holocentridae</taxon>
        <taxon>Myripristis</taxon>
    </lineage>
</organism>
<dbReference type="GeneID" id="115359658"/>
<evidence type="ECO:0000259" key="18">
    <source>
        <dbReference type="PROSITE" id="PS50958"/>
    </source>
</evidence>
<dbReference type="InterPro" id="IPR039787">
    <property type="entry name" value="ENDOU"/>
</dbReference>
<feature type="domain" description="SMB" evidence="18">
    <location>
        <begin position="62"/>
        <end position="104"/>
    </location>
</feature>
<dbReference type="PANTHER" id="PTHR12439">
    <property type="entry name" value="PLACENTAL PROTEIN 11-RELATED"/>
    <property type="match status" value="1"/>
</dbReference>
<evidence type="ECO:0000256" key="14">
    <source>
        <dbReference type="ARBA" id="ARBA00023211"/>
    </source>
</evidence>
<dbReference type="GO" id="GO:0016787">
    <property type="term" value="F:hydrolase activity"/>
    <property type="evidence" value="ECO:0007669"/>
    <property type="project" value="UniProtKB-KW"/>
</dbReference>
<keyword evidence="6 17" id="KW-0540">Nuclease</keyword>
<comment type="subunit">
    <text evidence="4 17">Monomer.</text>
</comment>
<comment type="catalytic activity">
    <reaction evidence="16">
        <text>ribonucleotidyl-uridine-RNA = a 5'-end dephospho-uridine-RNA + a 3'-end 2',3'-cyclophospho-ribonucleotide-RNA</text>
        <dbReference type="Rhea" id="RHEA:67792"/>
        <dbReference type="Rhea" id="RHEA-COMP:10464"/>
        <dbReference type="Rhea" id="RHEA-COMP:17354"/>
        <dbReference type="Rhea" id="RHEA-COMP:17356"/>
        <dbReference type="ChEBI" id="CHEBI:83064"/>
        <dbReference type="ChEBI" id="CHEBI:173117"/>
        <dbReference type="ChEBI" id="CHEBI:173224"/>
    </reaction>
    <physiologicalReaction direction="left-to-right" evidence="16">
        <dbReference type="Rhea" id="RHEA:67793"/>
    </physiologicalReaction>
</comment>
<dbReference type="InterPro" id="IPR001212">
    <property type="entry name" value="Somatomedin_B_dom"/>
</dbReference>
<dbReference type="RefSeq" id="XP_029908085.1">
    <property type="nucleotide sequence ID" value="XM_030052225.1"/>
</dbReference>
<evidence type="ECO:0000256" key="12">
    <source>
        <dbReference type="ARBA" id="ARBA00022884"/>
    </source>
</evidence>
<keyword evidence="11 17" id="KW-0378">Hydrolase</keyword>
<dbReference type="GO" id="GO:0030247">
    <property type="term" value="F:polysaccharide binding"/>
    <property type="evidence" value="ECO:0007669"/>
    <property type="project" value="InterPro"/>
</dbReference>
<evidence type="ECO:0000256" key="6">
    <source>
        <dbReference type="ARBA" id="ARBA00022722"/>
    </source>
</evidence>
<dbReference type="PANTHER" id="PTHR12439:SF40">
    <property type="entry name" value="URIDYLATE-SPECIFIC ENDORIBONUCLEASE"/>
    <property type="match status" value="1"/>
</dbReference>
<dbReference type="PRINTS" id="PR00022">
    <property type="entry name" value="SOMATOMEDINB"/>
</dbReference>
<dbReference type="FunCoup" id="A0A668ANZ7">
    <property type="interactions" value="678"/>
</dbReference>
<dbReference type="GO" id="GO:0046872">
    <property type="term" value="F:metal ion binding"/>
    <property type="evidence" value="ECO:0007669"/>
    <property type="project" value="UniProtKB-UniRule"/>
</dbReference>
<keyword evidence="7 17" id="KW-0479">Metal-binding</keyword>
<feature type="signal peptide" evidence="17">
    <location>
        <begin position="1"/>
        <end position="19"/>
    </location>
</feature>
<reference evidence="20" key="3">
    <citation type="submission" date="2025-09" db="UniProtKB">
        <authorList>
            <consortium name="Ensembl"/>
        </authorList>
    </citation>
    <scope>IDENTIFICATION</scope>
</reference>
<evidence type="ECO:0000256" key="7">
    <source>
        <dbReference type="ARBA" id="ARBA00022723"/>
    </source>
</evidence>
<feature type="domain" description="EndoU" evidence="19">
    <location>
        <begin position="111"/>
        <end position="386"/>
    </location>
</feature>
<dbReference type="Pfam" id="PF09412">
    <property type="entry name" value="XendoU"/>
    <property type="match status" value="1"/>
</dbReference>
<keyword evidence="5" id="KW-0964">Secreted</keyword>
<keyword evidence="13" id="KW-1015">Disulfide bond</keyword>
<reference evidence="20" key="2">
    <citation type="submission" date="2025-08" db="UniProtKB">
        <authorList>
            <consortium name="Ensembl"/>
        </authorList>
    </citation>
    <scope>IDENTIFICATION</scope>
</reference>
<dbReference type="GeneTree" id="ENSGT00530000063825"/>
<keyword evidence="21" id="KW-1185">Reference proteome</keyword>
<dbReference type="CTD" id="8909"/>
<dbReference type="SUPFAM" id="SSF90188">
    <property type="entry name" value="Somatomedin B domain"/>
    <property type="match status" value="2"/>
</dbReference>
<dbReference type="CDD" id="cd21159">
    <property type="entry name" value="XendoU"/>
    <property type="match status" value="1"/>
</dbReference>
<sequence length="387" mass="43734">MKFVVVFALWGTLFCQGYSNSLDSCQGRCDYGTDSNYSCQCNPSCERFKDCCSDYAQFCKEGSTSCKGRCDEKYNPDNKCHCNSKCSQHNNCCSDYADLCDDSGGGGSVITDAELKALSESLYALDSNKASASQLVIDPQALVPDSETNAQTDLSSRPLFRYLDEDALFSKPTYAAFLAVLDNYQRMTGQTEDFSPQQLAEQEAFVRETMSNTELGRELFAFLYTKGRYASEEEFIQDLKMMWFGLYSRYNNKMDSSGFEHIFAGEVKGGKVSGFHNWIQFYLLEKKGLLNYYSHSFDGPWNTYPDVLGMQFKWDGYFKQVGSAIIGCSPEFDFAVYSLCYITRPGKLCRLSLGGKELAIQTYTWDKSFYGDRKKYIASAFPSTPRN</sequence>
<protein>
    <recommendedName>
        <fullName evidence="17">Uridylate-specific endoribonuclease</fullName>
        <ecNumber evidence="17">4.6.1.-</ecNumber>
    </recommendedName>
</protein>
<keyword evidence="9" id="KW-0677">Repeat</keyword>
<dbReference type="GO" id="GO:0003723">
    <property type="term" value="F:RNA binding"/>
    <property type="evidence" value="ECO:0007669"/>
    <property type="project" value="UniProtKB-UniRule"/>
</dbReference>
<feature type="chain" id="PRO_5026373874" description="Uridylate-specific endoribonuclease" evidence="17">
    <location>
        <begin position="20"/>
        <end position="387"/>
    </location>
</feature>
<keyword evidence="8 17" id="KW-0732">Signal</keyword>
<evidence type="ECO:0000313" key="21">
    <source>
        <dbReference type="Proteomes" id="UP000472263"/>
    </source>
</evidence>
<dbReference type="PROSITE" id="PS00524">
    <property type="entry name" value="SMB_1"/>
    <property type="match status" value="2"/>
</dbReference>
<dbReference type="PROSITE" id="PS50958">
    <property type="entry name" value="SMB_2"/>
    <property type="match status" value="2"/>
</dbReference>
<evidence type="ECO:0000256" key="3">
    <source>
        <dbReference type="ARBA" id="ARBA00010168"/>
    </source>
</evidence>
<keyword evidence="14 17" id="KW-0464">Manganese</keyword>
<dbReference type="PROSITE" id="PS51959">
    <property type="entry name" value="ENDOU"/>
    <property type="match status" value="1"/>
</dbReference>
<reference evidence="20" key="1">
    <citation type="submission" date="2019-06" db="EMBL/GenBank/DDBJ databases">
        <authorList>
            <consortium name="Wellcome Sanger Institute Data Sharing"/>
        </authorList>
    </citation>
    <scope>NUCLEOTIDE SEQUENCE [LARGE SCALE GENOMIC DNA]</scope>
</reference>
<proteinExistence type="inferred from homology"/>